<organism evidence="2 3">
    <name type="scientific">Mycena maculata</name>
    <dbReference type="NCBI Taxonomy" id="230809"/>
    <lineage>
        <taxon>Eukaryota</taxon>
        <taxon>Fungi</taxon>
        <taxon>Dikarya</taxon>
        <taxon>Basidiomycota</taxon>
        <taxon>Agaricomycotina</taxon>
        <taxon>Agaricomycetes</taxon>
        <taxon>Agaricomycetidae</taxon>
        <taxon>Agaricales</taxon>
        <taxon>Marasmiineae</taxon>
        <taxon>Mycenaceae</taxon>
        <taxon>Mycena</taxon>
    </lineage>
</organism>
<evidence type="ECO:0000313" key="2">
    <source>
        <dbReference type="EMBL" id="KAJ7719990.1"/>
    </source>
</evidence>
<evidence type="ECO:0000259" key="1">
    <source>
        <dbReference type="Pfam" id="PF12937"/>
    </source>
</evidence>
<dbReference type="Gene3D" id="1.20.1280.50">
    <property type="match status" value="1"/>
</dbReference>
<dbReference type="Proteomes" id="UP001215280">
    <property type="component" value="Unassembled WGS sequence"/>
</dbReference>
<gene>
    <name evidence="2" type="ORF">DFH07DRAFT_947085</name>
</gene>
<proteinExistence type="predicted"/>
<dbReference type="Gene3D" id="3.80.10.10">
    <property type="entry name" value="Ribonuclease Inhibitor"/>
    <property type="match status" value="1"/>
</dbReference>
<dbReference type="EMBL" id="JARJLG010000285">
    <property type="protein sequence ID" value="KAJ7719990.1"/>
    <property type="molecule type" value="Genomic_DNA"/>
</dbReference>
<dbReference type="InterPro" id="IPR001810">
    <property type="entry name" value="F-box_dom"/>
</dbReference>
<protein>
    <recommendedName>
        <fullName evidence="1">F-box domain-containing protein</fullName>
    </recommendedName>
</protein>
<sequence length="502" mass="55901">MATLNLGVENLHVSHEYSMRPRVSATVQAIQLDDLAKSSPAPRGGARGYNPARDLPPELLTEIFDMCSPPGEDGFDGLLDSTTPEQEVERLAKKYLLQLSQVCSRWYGIVMCTPMLWSILIVDTVLWPSATPSTSVLMGLVSSSLERSCSHPLRIQVAADEPDGRRVLELLSLHAGRWRHFHLWTQLPSFQGLHAAKGNIPLLETLEISIQNEDWTVTELDNVFEVAPSLYEVTFTGLAGKVQSLPWDQLSDFKYINIVPNDLVDSLSLLRRFSSYTKCTLELATFDTAPIVDLPPIVSDVSELALSFAVEFDEVQPTDVLSPVLECLTFPSLDSLGLVGENGEPPLSWSQDQFLAFASRSGLHVTLTTLEIRATIRDYELLRCLAALPQLEYLTLSDSQDGAHACISDTLFTALIQRPDQTCHAPHLSFLCVTSLLQFTESVFWNFVHSRPASTYRDGFPLEVHIYWLPGRTRELTEEFLAHGLELVERGELTFSAGLDLE</sequence>
<reference evidence="2" key="1">
    <citation type="submission" date="2023-03" db="EMBL/GenBank/DDBJ databases">
        <title>Massive genome expansion in bonnet fungi (Mycena s.s.) driven by repeated elements and novel gene families across ecological guilds.</title>
        <authorList>
            <consortium name="Lawrence Berkeley National Laboratory"/>
            <person name="Harder C.B."/>
            <person name="Miyauchi S."/>
            <person name="Viragh M."/>
            <person name="Kuo A."/>
            <person name="Thoen E."/>
            <person name="Andreopoulos B."/>
            <person name="Lu D."/>
            <person name="Skrede I."/>
            <person name="Drula E."/>
            <person name="Henrissat B."/>
            <person name="Morin E."/>
            <person name="Kohler A."/>
            <person name="Barry K."/>
            <person name="LaButti K."/>
            <person name="Morin E."/>
            <person name="Salamov A."/>
            <person name="Lipzen A."/>
            <person name="Mereny Z."/>
            <person name="Hegedus B."/>
            <person name="Baldrian P."/>
            <person name="Stursova M."/>
            <person name="Weitz H."/>
            <person name="Taylor A."/>
            <person name="Grigoriev I.V."/>
            <person name="Nagy L.G."/>
            <person name="Martin F."/>
            <person name="Kauserud H."/>
        </authorList>
    </citation>
    <scope>NUCLEOTIDE SEQUENCE</scope>
    <source>
        <strain evidence="2">CBHHK188m</strain>
    </source>
</reference>
<dbReference type="Pfam" id="PF12937">
    <property type="entry name" value="F-box-like"/>
    <property type="match status" value="1"/>
</dbReference>
<accession>A0AAD7HG45</accession>
<evidence type="ECO:0000313" key="3">
    <source>
        <dbReference type="Proteomes" id="UP001215280"/>
    </source>
</evidence>
<comment type="caution">
    <text evidence="2">The sequence shown here is derived from an EMBL/GenBank/DDBJ whole genome shotgun (WGS) entry which is preliminary data.</text>
</comment>
<name>A0AAD7HG45_9AGAR</name>
<feature type="domain" description="F-box" evidence="1">
    <location>
        <begin position="54"/>
        <end position="118"/>
    </location>
</feature>
<dbReference type="InterPro" id="IPR032675">
    <property type="entry name" value="LRR_dom_sf"/>
</dbReference>
<dbReference type="AlphaFoldDB" id="A0AAD7HG45"/>
<keyword evidence="3" id="KW-1185">Reference proteome</keyword>